<dbReference type="EMBL" id="VFOR01000001">
    <property type="protein sequence ID" value="TQL62277.1"/>
    <property type="molecule type" value="Genomic_DNA"/>
</dbReference>
<proteinExistence type="predicted"/>
<reference evidence="1 2" key="1">
    <citation type="submission" date="2019-06" db="EMBL/GenBank/DDBJ databases">
        <title>Sequencing the genomes of 1000 actinobacteria strains.</title>
        <authorList>
            <person name="Klenk H.-P."/>
        </authorList>
    </citation>
    <scope>NUCLEOTIDE SEQUENCE [LARGE SCALE GENOMIC DNA]</scope>
    <source>
        <strain evidence="1 2">DSM 8251</strain>
    </source>
</reference>
<protein>
    <submittedName>
        <fullName evidence="1">Uncharacterized protein</fullName>
    </submittedName>
</protein>
<dbReference type="AlphaFoldDB" id="A0A542ZPM7"/>
<sequence>MTNPDLTHIEFLLGRSGSMRSIADDVRGGFDTFMEKQRAEAGPRLVQRGRTGSRRR</sequence>
<dbReference type="Proteomes" id="UP000316196">
    <property type="component" value="Unassembled WGS sequence"/>
</dbReference>
<evidence type="ECO:0000313" key="2">
    <source>
        <dbReference type="Proteomes" id="UP000316196"/>
    </source>
</evidence>
<dbReference type="RefSeq" id="WP_170209878.1">
    <property type="nucleotide sequence ID" value="NZ_BAAAMD010000003.1"/>
</dbReference>
<evidence type="ECO:0000313" key="1">
    <source>
        <dbReference type="EMBL" id="TQL62277.1"/>
    </source>
</evidence>
<keyword evidence="2" id="KW-1185">Reference proteome</keyword>
<organism evidence="1 2">
    <name type="scientific">Propioniferax innocua</name>
    <dbReference type="NCBI Taxonomy" id="1753"/>
    <lineage>
        <taxon>Bacteria</taxon>
        <taxon>Bacillati</taxon>
        <taxon>Actinomycetota</taxon>
        <taxon>Actinomycetes</taxon>
        <taxon>Propionibacteriales</taxon>
        <taxon>Propionibacteriaceae</taxon>
        <taxon>Propioniferax</taxon>
    </lineage>
</organism>
<comment type="caution">
    <text evidence="1">The sequence shown here is derived from an EMBL/GenBank/DDBJ whole genome shotgun (WGS) entry which is preliminary data.</text>
</comment>
<gene>
    <name evidence="1" type="ORF">FB460_0048</name>
</gene>
<accession>A0A542ZPM7</accession>
<name>A0A542ZPM7_9ACTN</name>